<accession>A0A1I0AW06</accession>
<reference evidence="2" key="1">
    <citation type="submission" date="2016-10" db="EMBL/GenBank/DDBJ databases">
        <authorList>
            <person name="Varghese N."/>
            <person name="Submissions S."/>
        </authorList>
    </citation>
    <scope>NUCLEOTIDE SEQUENCE [LARGE SCALE GENOMIC DNA]</scope>
    <source>
        <strain evidence="2">DSM 13577</strain>
    </source>
</reference>
<dbReference type="AlphaFoldDB" id="A0A1I0AW06"/>
<sequence length="67" mass="7680">MKHKLKINISENDRDLGIVKCRNVTLREKFLQYLLGRKLRVTIIVPGNSVKSVDIREVSEVDDLDAS</sequence>
<evidence type="ECO:0000313" key="2">
    <source>
        <dbReference type="Proteomes" id="UP000243819"/>
    </source>
</evidence>
<keyword evidence="2" id="KW-1185">Reference proteome</keyword>
<organism evidence="1 2">
    <name type="scientific">Anaerobranca gottschalkii DSM 13577</name>
    <dbReference type="NCBI Taxonomy" id="1120990"/>
    <lineage>
        <taxon>Bacteria</taxon>
        <taxon>Bacillati</taxon>
        <taxon>Bacillota</taxon>
        <taxon>Clostridia</taxon>
        <taxon>Eubacteriales</taxon>
        <taxon>Proteinivoracaceae</taxon>
        <taxon>Anaerobranca</taxon>
    </lineage>
</organism>
<proteinExistence type="predicted"/>
<protein>
    <submittedName>
        <fullName evidence="1">Uncharacterized protein</fullName>
    </submittedName>
</protein>
<dbReference type="OrthoDB" id="1707312at2"/>
<dbReference type="Proteomes" id="UP000243819">
    <property type="component" value="Unassembled WGS sequence"/>
</dbReference>
<name>A0A1I0AW06_9FIRM</name>
<dbReference type="EMBL" id="FOIF01000027">
    <property type="protein sequence ID" value="SES98385.1"/>
    <property type="molecule type" value="Genomic_DNA"/>
</dbReference>
<gene>
    <name evidence="1" type="ORF">SAMN03080614_102721</name>
</gene>
<evidence type="ECO:0000313" key="1">
    <source>
        <dbReference type="EMBL" id="SES98385.1"/>
    </source>
</evidence>